<evidence type="ECO:0000256" key="1">
    <source>
        <dbReference type="SAM" id="MobiDB-lite"/>
    </source>
</evidence>
<dbReference type="SMART" id="SM00651">
    <property type="entry name" value="Sm"/>
    <property type="match status" value="1"/>
</dbReference>
<dbReference type="Gene3D" id="2.30.30.100">
    <property type="match status" value="1"/>
</dbReference>
<organism evidence="3">
    <name type="scientific">Pseudo-nitzschia australis</name>
    <dbReference type="NCBI Taxonomy" id="44445"/>
    <lineage>
        <taxon>Eukaryota</taxon>
        <taxon>Sar</taxon>
        <taxon>Stramenopiles</taxon>
        <taxon>Ochrophyta</taxon>
        <taxon>Bacillariophyta</taxon>
        <taxon>Bacillariophyceae</taxon>
        <taxon>Bacillariophycidae</taxon>
        <taxon>Bacillariales</taxon>
        <taxon>Bacillariaceae</taxon>
        <taxon>Pseudo-nitzschia</taxon>
    </lineage>
</organism>
<dbReference type="GO" id="GO:0016604">
    <property type="term" value="C:nuclear body"/>
    <property type="evidence" value="ECO:0007669"/>
    <property type="project" value="TreeGrafter"/>
</dbReference>
<dbReference type="InterPro" id="IPR047575">
    <property type="entry name" value="Sm"/>
</dbReference>
<dbReference type="GO" id="GO:0071209">
    <property type="term" value="F:U7 snRNA binding"/>
    <property type="evidence" value="ECO:0007669"/>
    <property type="project" value="TreeGrafter"/>
</dbReference>
<proteinExistence type="predicted"/>
<evidence type="ECO:0000259" key="2">
    <source>
        <dbReference type="PROSITE" id="PS52002"/>
    </source>
</evidence>
<evidence type="ECO:0000313" key="3">
    <source>
        <dbReference type="EMBL" id="CAE0720507.1"/>
    </source>
</evidence>
<dbReference type="PANTHER" id="PTHR21196">
    <property type="entry name" value="U7 SNRNA-ASSOCIATED SM-LIKE PROTEIN LSM10"/>
    <property type="match status" value="1"/>
</dbReference>
<dbReference type="InterPro" id="IPR010920">
    <property type="entry name" value="LSM_dom_sf"/>
</dbReference>
<dbReference type="AlphaFoldDB" id="A0A7S4AM83"/>
<feature type="domain" description="Sm" evidence="2">
    <location>
        <begin position="1"/>
        <end position="73"/>
    </location>
</feature>
<dbReference type="Pfam" id="PF01423">
    <property type="entry name" value="LSM"/>
    <property type="match status" value="1"/>
</dbReference>
<dbReference type="GO" id="GO:0071254">
    <property type="term" value="C:cytoplasmic U snRNP body"/>
    <property type="evidence" value="ECO:0007669"/>
    <property type="project" value="TreeGrafter"/>
</dbReference>
<reference evidence="3" key="1">
    <citation type="submission" date="2021-01" db="EMBL/GenBank/DDBJ databases">
        <authorList>
            <person name="Corre E."/>
            <person name="Pelletier E."/>
            <person name="Niang G."/>
            <person name="Scheremetjew M."/>
            <person name="Finn R."/>
            <person name="Kale V."/>
            <person name="Holt S."/>
            <person name="Cochrane G."/>
            <person name="Meng A."/>
            <person name="Brown T."/>
            <person name="Cohen L."/>
        </authorList>
    </citation>
    <scope>NUCLEOTIDE SEQUENCE</scope>
    <source>
        <strain evidence="3">10249 10 AB</strain>
    </source>
</reference>
<gene>
    <name evidence="3" type="ORF">PAUS00366_LOCUS13261</name>
</gene>
<dbReference type="InterPro" id="IPR052840">
    <property type="entry name" value="U7_snRNA_Sm-like"/>
</dbReference>
<dbReference type="GO" id="GO:0006398">
    <property type="term" value="P:mRNA 3'-end processing by stem-loop binding and cleavage"/>
    <property type="evidence" value="ECO:0007669"/>
    <property type="project" value="TreeGrafter"/>
</dbReference>
<dbReference type="PANTHER" id="PTHR21196:SF1">
    <property type="entry name" value="U7 SNRNA-ASSOCIATED SM-LIKE PROTEIN LSM10"/>
    <property type="match status" value="1"/>
</dbReference>
<protein>
    <recommendedName>
        <fullName evidence="2">Sm domain-containing protein</fullName>
    </recommendedName>
</protein>
<accession>A0A7S4AM83</accession>
<feature type="compositionally biased region" description="Basic and acidic residues" evidence="1">
    <location>
        <begin position="41"/>
        <end position="50"/>
    </location>
</feature>
<feature type="region of interest" description="Disordered" evidence="1">
    <location>
        <begin position="80"/>
        <end position="102"/>
    </location>
</feature>
<dbReference type="GO" id="GO:0071208">
    <property type="term" value="F:histone pre-mRNA DCP binding"/>
    <property type="evidence" value="ECO:0007669"/>
    <property type="project" value="TreeGrafter"/>
</dbReference>
<feature type="region of interest" description="Disordered" evidence="1">
    <location>
        <begin position="25"/>
        <end position="54"/>
    </location>
</feature>
<dbReference type="InterPro" id="IPR001163">
    <property type="entry name" value="Sm_dom_euk/arc"/>
</dbReference>
<name>A0A7S4AM83_9STRA</name>
<dbReference type="PROSITE" id="PS52002">
    <property type="entry name" value="SM"/>
    <property type="match status" value="1"/>
</dbReference>
<sequence>MEGYEVIVELKTGRRHRGRLTSADDNMNLMLEEAGDDDKDEHENKGKTMDMPRIPIRNIRGSSVRYVHFPDNADLTALVRSGRERERNAARRYQKTKRKSSG</sequence>
<dbReference type="EMBL" id="HBIX01018574">
    <property type="protein sequence ID" value="CAE0720507.1"/>
    <property type="molecule type" value="Transcribed_RNA"/>
</dbReference>
<feature type="compositionally biased region" description="Basic residues" evidence="1">
    <location>
        <begin position="90"/>
        <end position="102"/>
    </location>
</feature>
<dbReference type="SUPFAM" id="SSF50182">
    <property type="entry name" value="Sm-like ribonucleoproteins"/>
    <property type="match status" value="1"/>
</dbReference>